<sequence>MLLQLLRLRNILHELSLEGWKKKSETLIHIICEKVTSGNIIYTDEHKGYFKLGKFGFLHKSVCNKYNFVNPINGVHTQHVESFHNEMKLEIKRRKDIKTEVRQEFLDNF</sequence>
<evidence type="ECO:0000313" key="2">
    <source>
        <dbReference type="EMBL" id="KCZ80130.1"/>
    </source>
</evidence>
<gene>
    <name evidence="2" type="ORF">H312_02462</name>
</gene>
<dbReference type="VEuPathDB" id="MicrosporidiaDB:H312_02462"/>
<protein>
    <recommendedName>
        <fullName evidence="1">ISXO2-like transposase domain-containing protein</fullName>
    </recommendedName>
</protein>
<feature type="domain" description="ISXO2-like transposase" evidence="1">
    <location>
        <begin position="22"/>
        <end position="92"/>
    </location>
</feature>
<dbReference type="InterPro" id="IPR053164">
    <property type="entry name" value="IS1016-like_transposase"/>
</dbReference>
<organism evidence="2 3">
    <name type="scientific">Anncaliia algerae PRA339</name>
    <dbReference type="NCBI Taxonomy" id="1288291"/>
    <lineage>
        <taxon>Eukaryota</taxon>
        <taxon>Fungi</taxon>
        <taxon>Fungi incertae sedis</taxon>
        <taxon>Microsporidia</taxon>
        <taxon>Tubulinosematoidea</taxon>
        <taxon>Tubulinosematidae</taxon>
        <taxon>Anncaliia</taxon>
    </lineage>
</organism>
<dbReference type="InterPro" id="IPR024445">
    <property type="entry name" value="Tnp_ISXO2-like"/>
</dbReference>
<dbReference type="EMBL" id="KK365201">
    <property type="protein sequence ID" value="KCZ80130.1"/>
    <property type="molecule type" value="Genomic_DNA"/>
</dbReference>
<evidence type="ECO:0000259" key="1">
    <source>
        <dbReference type="Pfam" id="PF12762"/>
    </source>
</evidence>
<dbReference type="AlphaFoldDB" id="A0A059EZ00"/>
<keyword evidence="3" id="KW-1185">Reference proteome</keyword>
<proteinExistence type="predicted"/>
<dbReference type="HOGENOM" id="CLU_044348_8_1_1"/>
<accession>A0A059EZ00</accession>
<dbReference type="Pfam" id="PF12762">
    <property type="entry name" value="DDE_Tnp_IS1595"/>
    <property type="match status" value="1"/>
</dbReference>
<reference evidence="2 3" key="2">
    <citation type="submission" date="2014-03" db="EMBL/GenBank/DDBJ databases">
        <title>The Genome Sequence of Anncaliia algerae insect isolate PRA339.</title>
        <authorList>
            <consortium name="The Broad Institute Genome Sequencing Platform"/>
            <consortium name="The Broad Institute Genome Sequencing Center for Infectious Disease"/>
            <person name="Cuomo C."/>
            <person name="Becnel J."/>
            <person name="Sanscrainte N."/>
            <person name="Walker B."/>
            <person name="Young S.K."/>
            <person name="Zeng Q."/>
            <person name="Gargeya S."/>
            <person name="Fitzgerald M."/>
            <person name="Haas B."/>
            <person name="Abouelleil A."/>
            <person name="Alvarado L."/>
            <person name="Arachchi H.M."/>
            <person name="Berlin A.M."/>
            <person name="Chapman S.B."/>
            <person name="Dewar J."/>
            <person name="Goldberg J."/>
            <person name="Griggs A."/>
            <person name="Gujja S."/>
            <person name="Hansen M."/>
            <person name="Howarth C."/>
            <person name="Imamovic A."/>
            <person name="Larimer J."/>
            <person name="McCowan C."/>
            <person name="Murphy C."/>
            <person name="Neiman D."/>
            <person name="Pearson M."/>
            <person name="Priest M."/>
            <person name="Roberts A."/>
            <person name="Saif S."/>
            <person name="Shea T."/>
            <person name="Sisk P."/>
            <person name="Sykes S."/>
            <person name="Wortman J."/>
            <person name="Nusbaum C."/>
            <person name="Birren B."/>
        </authorList>
    </citation>
    <scope>NUCLEOTIDE SEQUENCE [LARGE SCALE GENOMIC DNA]</scope>
    <source>
        <strain evidence="2 3">PRA339</strain>
    </source>
</reference>
<feature type="non-terminal residue" evidence="2">
    <location>
        <position position="109"/>
    </location>
</feature>
<reference evidence="3" key="1">
    <citation type="submission" date="2013-02" db="EMBL/GenBank/DDBJ databases">
        <authorList>
            <consortium name="The Broad Institute Genome Sequencing Platform"/>
            <person name="Cuomo C."/>
            <person name="Becnel J."/>
            <person name="Sanscrainte N."/>
            <person name="Walker B."/>
            <person name="Young S.K."/>
            <person name="Zeng Q."/>
            <person name="Gargeya S."/>
            <person name="Fitzgerald M."/>
            <person name="Haas B."/>
            <person name="Abouelleil A."/>
            <person name="Alvarado L."/>
            <person name="Arachchi H.M."/>
            <person name="Berlin A.M."/>
            <person name="Chapman S.B."/>
            <person name="Dewar J."/>
            <person name="Goldberg J."/>
            <person name="Griggs A."/>
            <person name="Gujja S."/>
            <person name="Hansen M."/>
            <person name="Howarth C."/>
            <person name="Imamovic A."/>
            <person name="Larimer J."/>
            <person name="McCowan C."/>
            <person name="Murphy C."/>
            <person name="Neiman D."/>
            <person name="Pearson M."/>
            <person name="Priest M."/>
            <person name="Roberts A."/>
            <person name="Saif S."/>
            <person name="Shea T."/>
            <person name="Sisk P."/>
            <person name="Sykes S."/>
            <person name="Wortman J."/>
            <person name="Nusbaum C."/>
            <person name="Birren B."/>
        </authorList>
    </citation>
    <scope>NUCLEOTIDE SEQUENCE [LARGE SCALE GENOMIC DNA]</scope>
    <source>
        <strain evidence="3">PRA339</strain>
    </source>
</reference>
<dbReference type="PANTHER" id="PTHR47163:SF2">
    <property type="entry name" value="SI:DKEY-17M8.2"/>
    <property type="match status" value="1"/>
</dbReference>
<dbReference type="Proteomes" id="UP000030655">
    <property type="component" value="Unassembled WGS sequence"/>
</dbReference>
<name>A0A059EZ00_9MICR</name>
<dbReference type="PANTHER" id="PTHR47163">
    <property type="entry name" value="DDE_TNP_IS1595 DOMAIN-CONTAINING PROTEIN"/>
    <property type="match status" value="1"/>
</dbReference>
<evidence type="ECO:0000313" key="3">
    <source>
        <dbReference type="Proteomes" id="UP000030655"/>
    </source>
</evidence>